<reference evidence="2 3" key="1">
    <citation type="journal article" date="2015" name="Nature">
        <title>rRNA introns, odd ribosomes, and small enigmatic genomes across a large radiation of phyla.</title>
        <authorList>
            <person name="Brown C.T."/>
            <person name="Hug L.A."/>
            <person name="Thomas B.C."/>
            <person name="Sharon I."/>
            <person name="Castelle C.J."/>
            <person name="Singh A."/>
            <person name="Wilkins M.J."/>
            <person name="Williams K.H."/>
            <person name="Banfield J.F."/>
        </authorList>
    </citation>
    <scope>NUCLEOTIDE SEQUENCE [LARGE SCALE GENOMIC DNA]</scope>
</reference>
<evidence type="ECO:0008006" key="4">
    <source>
        <dbReference type="Google" id="ProtNLM"/>
    </source>
</evidence>
<dbReference type="Proteomes" id="UP000034934">
    <property type="component" value="Unassembled WGS sequence"/>
</dbReference>
<dbReference type="EMBL" id="LBOG01000017">
    <property type="protein sequence ID" value="KKP29268.1"/>
    <property type="molecule type" value="Genomic_DNA"/>
</dbReference>
<comment type="caution">
    <text evidence="2">The sequence shown here is derived from an EMBL/GenBank/DDBJ whole genome shotgun (WGS) entry which is preliminary data.</text>
</comment>
<dbReference type="Pfam" id="PF09903">
    <property type="entry name" value="DUF2130"/>
    <property type="match status" value="1"/>
</dbReference>
<evidence type="ECO:0000313" key="2">
    <source>
        <dbReference type="EMBL" id="KKP29268.1"/>
    </source>
</evidence>
<dbReference type="AlphaFoldDB" id="A0A0F9YD54"/>
<keyword evidence="1" id="KW-0175">Coiled coil</keyword>
<evidence type="ECO:0000313" key="3">
    <source>
        <dbReference type="Proteomes" id="UP000034934"/>
    </source>
</evidence>
<name>A0A0F9YD54_9BACT</name>
<feature type="coiled-coil region" evidence="1">
    <location>
        <begin position="52"/>
        <end position="107"/>
    </location>
</feature>
<accession>A0A0F9YD54</accession>
<organism evidence="2 3">
    <name type="scientific">Candidatus Nomurabacteria bacterium GW2011_GWF1_31_48</name>
    <dbReference type="NCBI Taxonomy" id="1618767"/>
    <lineage>
        <taxon>Bacteria</taxon>
        <taxon>Candidatus Nomuraibacteriota</taxon>
    </lineage>
</organism>
<dbReference type="PATRIC" id="fig|1618767.3.peg.778"/>
<gene>
    <name evidence="2" type="ORF">UR19_C0017G0001</name>
</gene>
<sequence>MANLIKCPKCGEEIEISTALSQSVKEDLQKELAKQHAQETEEKVRLEVSRALSNNEDQLKLIKDELKFKSEKLDEARKESLRLHDEKLKLEDQKKSFELDKKRQLDEEREKIRLQTLTEFSEQHRLKDLEKDKQMNDLKKSLEEAQIKASLSSQQLQGEVLELDMEEFLKANFPYDDISPVEKGMRGADIKQVVRTNLGNTCGVILWESKRAKAWTDDWATKLKDDLRASKANVPIIVTTALPKEIKTGFGLYDGVWVVRTDLIKPLAELMRLRLIEAAREKFVSQNRANKSESLYNYVVGHEFQQQIESIIEVYQEMQSQLQKERAAFEKIWKSREAQSNRLLTGTAGIIGSMQGIVGQTLPQIKGLELPELE</sequence>
<dbReference type="InterPro" id="IPR019219">
    <property type="entry name" value="DUF2130"/>
</dbReference>
<proteinExistence type="predicted"/>
<evidence type="ECO:0000256" key="1">
    <source>
        <dbReference type="SAM" id="Coils"/>
    </source>
</evidence>
<protein>
    <recommendedName>
        <fullName evidence="4">DUF2130 domain-containing protein</fullName>
    </recommendedName>
</protein>